<reference evidence="1" key="1">
    <citation type="journal article" date="2014" name="Int. J. Syst. Evol. Microbiol.">
        <title>Complete genome sequence of Corynebacterium casei LMG S-19264T (=DSM 44701T), isolated from a smear-ripened cheese.</title>
        <authorList>
            <consortium name="US DOE Joint Genome Institute (JGI-PGF)"/>
            <person name="Walter F."/>
            <person name="Albersmeier A."/>
            <person name="Kalinowski J."/>
            <person name="Ruckert C."/>
        </authorList>
    </citation>
    <scope>NUCLEOTIDE SEQUENCE</scope>
    <source>
        <strain evidence="1">JCM 17251</strain>
    </source>
</reference>
<sequence length="72" mass="8433">MSLLEAYKKYRNNRSAVSEYMEQFEAENNIEKELLSAMVKSDTALYHVMERNPEKGTVLLKDVTRNPMILLH</sequence>
<dbReference type="Pfam" id="PF25948">
    <property type="entry name" value="DUF7986"/>
    <property type="match status" value="1"/>
</dbReference>
<reference evidence="1" key="2">
    <citation type="submission" date="2020-09" db="EMBL/GenBank/DDBJ databases">
        <authorList>
            <person name="Sun Q."/>
            <person name="Ohkuma M."/>
        </authorList>
    </citation>
    <scope>NUCLEOTIDE SEQUENCE</scope>
    <source>
        <strain evidence="1">JCM 17251</strain>
    </source>
</reference>
<evidence type="ECO:0000313" key="2">
    <source>
        <dbReference type="Proteomes" id="UP000624041"/>
    </source>
</evidence>
<keyword evidence="2" id="KW-1185">Reference proteome</keyword>
<proteinExistence type="predicted"/>
<comment type="caution">
    <text evidence="1">The sequence shown here is derived from an EMBL/GenBank/DDBJ whole genome shotgun (WGS) entry which is preliminary data.</text>
</comment>
<organism evidence="1 2">
    <name type="scientific">Oceanobacillus indicireducens</name>
    <dbReference type="NCBI Taxonomy" id="1004261"/>
    <lineage>
        <taxon>Bacteria</taxon>
        <taxon>Bacillati</taxon>
        <taxon>Bacillota</taxon>
        <taxon>Bacilli</taxon>
        <taxon>Bacillales</taxon>
        <taxon>Bacillaceae</taxon>
        <taxon>Oceanobacillus</taxon>
    </lineage>
</organism>
<protein>
    <submittedName>
        <fullName evidence="1">Uncharacterized protein</fullName>
    </submittedName>
</protein>
<evidence type="ECO:0000313" key="1">
    <source>
        <dbReference type="EMBL" id="GGN57121.1"/>
    </source>
</evidence>
<accession>A0A918D1L1</accession>
<dbReference type="EMBL" id="BMOS01000010">
    <property type="protein sequence ID" value="GGN57121.1"/>
    <property type="molecule type" value="Genomic_DNA"/>
</dbReference>
<gene>
    <name evidence="1" type="ORF">GCM10007971_17810</name>
</gene>
<dbReference type="Proteomes" id="UP000624041">
    <property type="component" value="Unassembled WGS sequence"/>
</dbReference>
<dbReference type="InterPro" id="IPR058292">
    <property type="entry name" value="DUF7986"/>
</dbReference>
<name>A0A918D1L1_9BACI</name>
<dbReference type="AlphaFoldDB" id="A0A918D1L1"/>
<dbReference type="RefSeq" id="WP_188856864.1">
    <property type="nucleotide sequence ID" value="NZ_BMOS01000010.1"/>
</dbReference>